<comment type="similarity">
    <text evidence="2">Belongs to the UTP6 family.</text>
</comment>
<evidence type="ECO:0000313" key="8">
    <source>
        <dbReference type="Proteomes" id="UP000281549"/>
    </source>
</evidence>
<dbReference type="PANTHER" id="PTHR23271:SF1">
    <property type="entry name" value="U3 SMALL NUCLEOLAR RNA-ASSOCIATED PROTEIN 6 HOMOLOG"/>
    <property type="match status" value="1"/>
</dbReference>
<sequence>MSESVHYHLEKMVPELEEYVKTKIFSQDEVKNIVKKRTQMEYRISKNMAEKADFLKYIEYELNLETLRKARKERLGIKLKHDSPAEHSIVGHIYQIFDRALRKFGGDVSLWLQYIECAKQNNSSSILGRLFARAIQVHPMKPGFWIMAASWEFEQNGNVGAARKLMQRALRINPQAEKLWLEYFRLEWMFINLLKERRKVLGLKDQEQEGQIEIPQLEEEKESTFSLKSFDGIVPIIIYKNACSVLQSQSFHKNALEIAKQYEGSEKCQALIIET</sequence>
<dbReference type="SMART" id="SM00386">
    <property type="entry name" value="HAT"/>
    <property type="match status" value="3"/>
</dbReference>
<dbReference type="GO" id="GO:0034388">
    <property type="term" value="C:Pwp2p-containing subcomplex of 90S preribosome"/>
    <property type="evidence" value="ECO:0007669"/>
    <property type="project" value="TreeGrafter"/>
</dbReference>
<dbReference type="GO" id="GO:0030515">
    <property type="term" value="F:snoRNA binding"/>
    <property type="evidence" value="ECO:0007669"/>
    <property type="project" value="InterPro"/>
</dbReference>
<keyword evidence="4" id="KW-0677">Repeat</keyword>
<name>A0A4P9YE62_ROZAC</name>
<dbReference type="Gene3D" id="1.25.40.10">
    <property type="entry name" value="Tetratricopeptide repeat domain"/>
    <property type="match status" value="1"/>
</dbReference>
<dbReference type="AlphaFoldDB" id="A0A4P9YE62"/>
<accession>A0A4P9YE62</accession>
<dbReference type="PANTHER" id="PTHR23271">
    <property type="entry name" value="HEPATOCELLULAR CARCINOMA-ASSOCIATED ANTIGEN 66"/>
    <property type="match status" value="1"/>
</dbReference>
<keyword evidence="3" id="KW-0698">rRNA processing</keyword>
<dbReference type="InterPro" id="IPR011990">
    <property type="entry name" value="TPR-like_helical_dom_sf"/>
</dbReference>
<dbReference type="Pfam" id="PF08640">
    <property type="entry name" value="U3_assoc_6"/>
    <property type="match status" value="1"/>
</dbReference>
<proteinExistence type="inferred from homology"/>
<keyword evidence="5" id="KW-0539">Nucleus</keyword>
<dbReference type="Pfam" id="PF13429">
    <property type="entry name" value="TPR_15"/>
    <property type="match status" value="1"/>
</dbReference>
<comment type="subcellular location">
    <subcellularLocation>
        <location evidence="1">Nucleus</location>
        <location evidence="1">Nucleolus</location>
    </subcellularLocation>
</comment>
<reference evidence="8" key="1">
    <citation type="journal article" date="2018" name="Nat. Microbiol.">
        <title>Leveraging single-cell genomics to expand the fungal tree of life.</title>
        <authorList>
            <person name="Ahrendt S.R."/>
            <person name="Quandt C.A."/>
            <person name="Ciobanu D."/>
            <person name="Clum A."/>
            <person name="Salamov A."/>
            <person name="Andreopoulos B."/>
            <person name="Cheng J.F."/>
            <person name="Woyke T."/>
            <person name="Pelin A."/>
            <person name="Henrissat B."/>
            <person name="Reynolds N.K."/>
            <person name="Benny G.L."/>
            <person name="Smith M.E."/>
            <person name="James T.Y."/>
            <person name="Grigoriev I.V."/>
        </authorList>
    </citation>
    <scope>NUCLEOTIDE SEQUENCE [LARGE SCALE GENOMIC DNA]</scope>
    <source>
        <strain evidence="8">CSF55</strain>
    </source>
</reference>
<evidence type="ECO:0000256" key="1">
    <source>
        <dbReference type="ARBA" id="ARBA00004604"/>
    </source>
</evidence>
<evidence type="ECO:0000256" key="4">
    <source>
        <dbReference type="ARBA" id="ARBA00022737"/>
    </source>
</evidence>
<evidence type="ECO:0000313" key="7">
    <source>
        <dbReference type="EMBL" id="RKP17763.1"/>
    </source>
</evidence>
<dbReference type="InterPro" id="IPR013949">
    <property type="entry name" value="Utp6"/>
</dbReference>
<dbReference type="GO" id="GO:0000462">
    <property type="term" value="P:maturation of SSU-rRNA from tricistronic rRNA transcript (SSU-rRNA, 5.8S rRNA, LSU-rRNA)"/>
    <property type="evidence" value="ECO:0007669"/>
    <property type="project" value="InterPro"/>
</dbReference>
<dbReference type="Proteomes" id="UP000281549">
    <property type="component" value="Unassembled WGS sequence"/>
</dbReference>
<organism evidence="7 8">
    <name type="scientific">Rozella allomycis (strain CSF55)</name>
    <dbReference type="NCBI Taxonomy" id="988480"/>
    <lineage>
        <taxon>Eukaryota</taxon>
        <taxon>Fungi</taxon>
        <taxon>Fungi incertae sedis</taxon>
        <taxon>Cryptomycota</taxon>
        <taxon>Cryptomycota incertae sedis</taxon>
        <taxon>Rozella</taxon>
    </lineage>
</organism>
<gene>
    <name evidence="7" type="ORF">ROZALSC1DRAFT_15950</name>
</gene>
<evidence type="ECO:0000256" key="5">
    <source>
        <dbReference type="ARBA" id="ARBA00023242"/>
    </source>
</evidence>
<dbReference type="InterPro" id="IPR055347">
    <property type="entry name" value="UTP6_N"/>
</dbReference>
<evidence type="ECO:0000259" key="6">
    <source>
        <dbReference type="Pfam" id="PF08640"/>
    </source>
</evidence>
<dbReference type="InterPro" id="IPR003107">
    <property type="entry name" value="HAT"/>
</dbReference>
<dbReference type="EMBL" id="ML005683">
    <property type="protein sequence ID" value="RKP17763.1"/>
    <property type="molecule type" value="Genomic_DNA"/>
</dbReference>
<dbReference type="GO" id="GO:0032040">
    <property type="term" value="C:small-subunit processome"/>
    <property type="evidence" value="ECO:0007669"/>
    <property type="project" value="TreeGrafter"/>
</dbReference>
<evidence type="ECO:0000256" key="3">
    <source>
        <dbReference type="ARBA" id="ARBA00022552"/>
    </source>
</evidence>
<dbReference type="SUPFAM" id="SSF48452">
    <property type="entry name" value="TPR-like"/>
    <property type="match status" value="1"/>
</dbReference>
<protein>
    <recommendedName>
        <fullName evidence="6">U3 small nucleolar RNA-associated protein 6 N-terminal domain-containing protein</fullName>
    </recommendedName>
</protein>
<feature type="domain" description="U3 small nucleolar RNA-associated protein 6 N-terminal" evidence="6">
    <location>
        <begin position="9"/>
        <end position="89"/>
    </location>
</feature>
<evidence type="ECO:0000256" key="2">
    <source>
        <dbReference type="ARBA" id="ARBA00010734"/>
    </source>
</evidence>